<feature type="region of interest" description="Disordered" evidence="1">
    <location>
        <begin position="28"/>
        <end position="172"/>
    </location>
</feature>
<dbReference type="InterPro" id="IPR041033">
    <property type="entry name" value="SpaA_PFL_dom_1"/>
</dbReference>
<feature type="chain" id="PRO_5039548118" description="SpaA-like prealbumin fold domain-containing protein" evidence="3">
    <location>
        <begin position="29"/>
        <end position="1500"/>
    </location>
</feature>
<feature type="compositionally biased region" description="Acidic residues" evidence="1">
    <location>
        <begin position="387"/>
        <end position="420"/>
    </location>
</feature>
<feature type="compositionally biased region" description="Polar residues" evidence="1">
    <location>
        <begin position="78"/>
        <end position="124"/>
    </location>
</feature>
<reference evidence="5" key="2">
    <citation type="journal article" date="2021" name="PeerJ">
        <title>Extensive microbial diversity within the chicken gut microbiome revealed by metagenomics and culture.</title>
        <authorList>
            <person name="Gilroy R."/>
            <person name="Ravi A."/>
            <person name="Getino M."/>
            <person name="Pursley I."/>
            <person name="Horton D.L."/>
            <person name="Alikhan N.F."/>
            <person name="Baker D."/>
            <person name="Gharbi K."/>
            <person name="Hall N."/>
            <person name="Watson M."/>
            <person name="Adriaenssens E.M."/>
            <person name="Foster-Nyarko E."/>
            <person name="Jarju S."/>
            <person name="Secka A."/>
            <person name="Antonio M."/>
            <person name="Oren A."/>
            <person name="Chaudhuri R.R."/>
            <person name="La Ragione R."/>
            <person name="Hildebrand F."/>
            <person name="Pallen M.J."/>
        </authorList>
    </citation>
    <scope>NUCLEOTIDE SEQUENCE</scope>
    <source>
        <strain evidence="5">ChiSjej4B22-8148</strain>
    </source>
</reference>
<protein>
    <recommendedName>
        <fullName evidence="4">SpaA-like prealbumin fold domain-containing protein</fullName>
    </recommendedName>
</protein>
<feature type="compositionally biased region" description="Basic and acidic residues" evidence="1">
    <location>
        <begin position="158"/>
        <end position="171"/>
    </location>
</feature>
<keyword evidence="2" id="KW-0812">Transmembrane</keyword>
<evidence type="ECO:0000313" key="5">
    <source>
        <dbReference type="EMBL" id="HIR14347.1"/>
    </source>
</evidence>
<evidence type="ECO:0000313" key="6">
    <source>
        <dbReference type="Proteomes" id="UP000886757"/>
    </source>
</evidence>
<feature type="compositionally biased region" description="Acidic residues" evidence="1">
    <location>
        <begin position="130"/>
        <end position="157"/>
    </location>
</feature>
<keyword evidence="3" id="KW-0732">Signal</keyword>
<accession>A0A9D1AFD0</accession>
<evidence type="ECO:0000256" key="3">
    <source>
        <dbReference type="SAM" id="SignalP"/>
    </source>
</evidence>
<dbReference type="Proteomes" id="UP000886757">
    <property type="component" value="Unassembled WGS sequence"/>
</dbReference>
<name>A0A9D1AFD0_9FIRM</name>
<gene>
    <name evidence="5" type="ORF">IAB31_10555</name>
</gene>
<sequence>MEKAVKKMLALLLAASMLLQMAGLPVMAEESGTEPVQTEADQKIESERKEDTQTETEAPETKAPETQAPETKAPETQAPETQKSTSVPESQPAQSHSETAASETQPGTEASQGQDGQSESQTLVPSAETDGAETEEESETEETGETEESREETESETDTEKDKDSESKNNGEKLTAAGLSGRLEAVLPYLAVAQQITAPEDMEKDMLLQGDEAGQALTDLSRLSREIARGRSSTSVQVINLYAGEDGKLDLSQLEEAYKDHVLDVSSRYIVINIVAASRDQSLNLSGFSMKYNGQNVTYEDSSRVGYVLYNFTALEGEEFTDYTGSLTWTASGERAGTILAPCAAVTISQGLDGAVYAGTAVLSGSADEYRRIVFIEGEEGLGLSETESETAPEENSETQAEETEAETEPTAETESEPAAETETGSTAETRTDYETESGTEMMAGADETETEAETAEAGETETEEFQPEDGSFLSGSEEEEVLNTVPEDTQVQSWYSQGGLSLQLKLADGEDTSRSITGTVSLKAGEAILDQNGNTVYQKDQEVAPAYTFARDEAYNLGENLRYSGVYYIETTDVQENYLVPSRVYLVVNESGEVSADSTGGIWNGERTLLQIPVYRDSAAVSQVKVTLTGTDDQGTAVNLTGAFVVKDAQGNILKDGAGYPLYYINCTADGQPAVISGLAAGDYYLSQLSAQEGYETAADTMFTVEDGRTTEVAVTNERLGSQVNTLRLTARAMYGTQTLTAERSQTFYAALFSDPELTRKCSDVKTLTMEPGTAVSGEAVFSMNAAGQAQTYYLARTDAFGTPIDGQASYTWAFQNAAGEPTESVVFSGGTASEQTFVLTDTYSIYPSGEFSWEAQIHVTKQVLNREGSETPVTASFYIMLYGDQAHTQPLLAAPAELQIQESSSGETDILLKMTEAGGTVYAAETDEQGNPVVSGDKSFGYNVRFGGGTGGAVNVTAGTESSLSVINQQCTDTVVRIRVTNASGHRLSGASMVIKDSSGRVLDLNGQVLQFRSGSSDYVLTNQLSAGTYYLSQITAPSGYQASPDVEFTVSDGQTVEVVMTNQAVSSSSNGRITAYKQVYSGQHQLYAQDTSAGRYAAQGSYTFYAALFSDRALTQKVSDVQQITVSGFSGSTVFRNLEKGKTYYIAETDQYGQVLTSGSGRRITYTGSGRIHLGSGSAASGQVIIRNIYSSLPEGYRYTARLTLRKNVTDSAGASLSVSDTFYIGIYRTSNYSDTPTIVPIPLENTSSGSATRRILLAGNSDVTYYFAEVDAQGNRVSGNDTFGYEVSMDQSSLTITRGAEAEVTVTNRERSSKVTLYLTKRVFEGAQSLSVSETFYAGLFRDENFTQLYTDPIPLTLNNSSAVTLRLSLSLGTARNATIYIAEVDENGNLVRSSQEFGYDVRMMNARAAFDGETREVQTVLINSVYGTSTDDDWSSIYSMAGDGLDSSYVSENGAVTSAAQTGDPTPMGWYLALLGISGGCLAAALYYRKSRKYR</sequence>
<evidence type="ECO:0000256" key="1">
    <source>
        <dbReference type="SAM" id="MobiDB-lite"/>
    </source>
</evidence>
<keyword evidence="2" id="KW-1133">Transmembrane helix</keyword>
<dbReference type="Pfam" id="PF17802">
    <property type="entry name" value="SpaA"/>
    <property type="match status" value="1"/>
</dbReference>
<feature type="compositionally biased region" description="Basic and acidic residues" evidence="1">
    <location>
        <begin position="40"/>
        <end position="52"/>
    </location>
</feature>
<comment type="caution">
    <text evidence="5">The sequence shown here is derived from an EMBL/GenBank/DDBJ whole genome shotgun (WGS) entry which is preliminary data.</text>
</comment>
<feature type="compositionally biased region" description="Acidic residues" evidence="1">
    <location>
        <begin position="447"/>
        <end position="468"/>
    </location>
</feature>
<dbReference type="InterPro" id="IPR013783">
    <property type="entry name" value="Ig-like_fold"/>
</dbReference>
<evidence type="ECO:0000256" key="2">
    <source>
        <dbReference type="SAM" id="Phobius"/>
    </source>
</evidence>
<evidence type="ECO:0000259" key="4">
    <source>
        <dbReference type="Pfam" id="PF17802"/>
    </source>
</evidence>
<feature type="region of interest" description="Disordered" evidence="1">
    <location>
        <begin position="381"/>
        <end position="489"/>
    </location>
</feature>
<dbReference type="EMBL" id="DVGK01000117">
    <property type="protein sequence ID" value="HIR14347.1"/>
    <property type="molecule type" value="Genomic_DNA"/>
</dbReference>
<dbReference type="Gene3D" id="2.60.40.10">
    <property type="entry name" value="Immunoglobulins"/>
    <property type="match status" value="2"/>
</dbReference>
<feature type="signal peptide" evidence="3">
    <location>
        <begin position="1"/>
        <end position="28"/>
    </location>
</feature>
<proteinExistence type="predicted"/>
<feature type="transmembrane region" description="Helical" evidence="2">
    <location>
        <begin position="1473"/>
        <end position="1493"/>
    </location>
</feature>
<keyword evidence="2" id="KW-0472">Membrane</keyword>
<feature type="domain" description="SpaA-like prealbumin fold" evidence="4">
    <location>
        <begin position="983"/>
        <end position="1066"/>
    </location>
</feature>
<organism evidence="5 6">
    <name type="scientific">Candidatus Choladousia intestinavium</name>
    <dbReference type="NCBI Taxonomy" id="2840727"/>
    <lineage>
        <taxon>Bacteria</taxon>
        <taxon>Bacillati</taxon>
        <taxon>Bacillota</taxon>
        <taxon>Clostridia</taxon>
        <taxon>Lachnospirales</taxon>
        <taxon>Lachnospiraceae</taxon>
        <taxon>Lachnospiraceae incertae sedis</taxon>
        <taxon>Candidatus Choladousia</taxon>
    </lineage>
</organism>
<reference evidence="5" key="1">
    <citation type="submission" date="2020-10" db="EMBL/GenBank/DDBJ databases">
        <authorList>
            <person name="Gilroy R."/>
        </authorList>
    </citation>
    <scope>NUCLEOTIDE SEQUENCE</scope>
    <source>
        <strain evidence="5">ChiSjej4B22-8148</strain>
    </source>
</reference>